<dbReference type="AlphaFoldDB" id="A0A0N4ZFT7"/>
<evidence type="ECO:0000313" key="3">
    <source>
        <dbReference type="WBParaSite" id="PTRK_0000661600.1"/>
    </source>
</evidence>
<name>A0A0N4ZFT7_PARTI</name>
<proteinExistence type="predicted"/>
<keyword evidence="1" id="KW-0812">Transmembrane</keyword>
<feature type="transmembrane region" description="Helical" evidence="1">
    <location>
        <begin position="128"/>
        <end position="150"/>
    </location>
</feature>
<keyword evidence="1" id="KW-1133">Transmembrane helix</keyword>
<feature type="transmembrane region" description="Helical" evidence="1">
    <location>
        <begin position="101"/>
        <end position="121"/>
    </location>
</feature>
<dbReference type="Proteomes" id="UP000038045">
    <property type="component" value="Unplaced"/>
</dbReference>
<protein>
    <submittedName>
        <fullName evidence="3">G_PROTEIN_RECEP_F2_4 domain-containing protein</fullName>
    </submittedName>
</protein>
<evidence type="ECO:0000256" key="1">
    <source>
        <dbReference type="SAM" id="Phobius"/>
    </source>
</evidence>
<dbReference type="WBParaSite" id="PTRK_0000661600.1">
    <property type="protein sequence ID" value="PTRK_0000661600.1"/>
    <property type="gene ID" value="PTRK_0000661600"/>
</dbReference>
<evidence type="ECO:0000313" key="2">
    <source>
        <dbReference type="Proteomes" id="UP000038045"/>
    </source>
</evidence>
<dbReference type="PANTHER" id="PTHR40288:SF2">
    <property type="entry name" value="G PROTEIN-COUPLED RECEPTOR-RELATED"/>
    <property type="match status" value="1"/>
</dbReference>
<keyword evidence="2" id="KW-1185">Reference proteome</keyword>
<feature type="transmembrane region" description="Helical" evidence="1">
    <location>
        <begin position="170"/>
        <end position="194"/>
    </location>
</feature>
<feature type="transmembrane region" description="Helical" evidence="1">
    <location>
        <begin position="21"/>
        <end position="39"/>
    </location>
</feature>
<organism evidence="2 3">
    <name type="scientific">Parastrongyloides trichosuri</name>
    <name type="common">Possum-specific nematode worm</name>
    <dbReference type="NCBI Taxonomy" id="131310"/>
    <lineage>
        <taxon>Eukaryota</taxon>
        <taxon>Metazoa</taxon>
        <taxon>Ecdysozoa</taxon>
        <taxon>Nematoda</taxon>
        <taxon>Chromadorea</taxon>
        <taxon>Rhabditida</taxon>
        <taxon>Tylenchina</taxon>
        <taxon>Panagrolaimomorpha</taxon>
        <taxon>Strongyloidoidea</taxon>
        <taxon>Strongyloididae</taxon>
        <taxon>Parastrongyloides</taxon>
    </lineage>
</organism>
<keyword evidence="1" id="KW-0472">Membrane</keyword>
<reference evidence="3" key="1">
    <citation type="submission" date="2017-02" db="UniProtKB">
        <authorList>
            <consortium name="WormBaseParasite"/>
        </authorList>
    </citation>
    <scope>IDENTIFICATION</scope>
</reference>
<dbReference type="STRING" id="131310.A0A0N4ZFT7"/>
<accession>A0A0N4ZFT7</accession>
<sequence length="469" mass="54172">MRFLLITDEYTQLLGHRFQNSILAFYIGIFQLAVCLWSLTQHIYSIFWFKKVLFCDFTNSTTDAIPVLTKVDAIIFDVGLFHSLWGISRCVAEHLDGGYGRFMWCLCHTFALLFCLPFAFVQRPKPQALWPLLIQQSAYGVGLLILSLAALPKILPTFMGDITKAPVASILFYLFGSSINFFLLYIYWHWYWFVEAEWDIAMKKKYKTNIGIERGQLSTITINNKNNSIHRKIGTEENCVKKYENSNVTFPIYDSSVVVRKNLSLQTNTVPVRKEFKFSSQDGRSFNKATINNYIQSSDFSLNIPLFRKESPSESYTSSIQSNSNRIKTKHNSTISPLTETMYSNLVSDYNDIIVPVSDDESITDDISKSTEEVDIYPQNNIYDSRVARVIDSSIMPKTSLQLYHRNSPTINNSFHNSITDYAFTNKMSPFSSKHTSPRNRTPISDIKYIHNNINRHPQHHDTYQIYDY</sequence>
<dbReference type="PANTHER" id="PTHR40288">
    <property type="entry name" value="PROTEIN CBG16535-RELATED"/>
    <property type="match status" value="1"/>
</dbReference>